<dbReference type="InterPro" id="IPR029062">
    <property type="entry name" value="Class_I_gatase-like"/>
</dbReference>
<dbReference type="RefSeq" id="WP_017175499.1">
    <property type="nucleotide sequence ID" value="NZ_CP014567.1"/>
</dbReference>
<dbReference type="AlphaFoldDB" id="A0A3S7GZL4"/>
<evidence type="ECO:0000313" key="3">
    <source>
        <dbReference type="EMBL" id="AVI06393.1"/>
    </source>
</evidence>
<sequence length="545" mass="59973">MKWIKVLSSTILASAITLSATPISHAAPNQTTTQTVAFDASHGQTAGAADWVIDGGFSDYADSMRQQGYTVKQIDGESNITPNTLRGINILVLPEANIPFKKREQQAMLNFVEKGGNIIFIADHYNADRNLNRFDSSEVMNGYRRGAYQDITKDLTNEEKHSKAMRNVKSSDWLSEHFGVRFRYNALGDLNTQNIVSSSDSFGITEGVHSVSMHAGSTLVITDPTKAKGIIFLPEHLSQKQRWSHAVDQGIYNSGGIAEGPYVAISKVGKGKAAFIGDSSLVEDSTPKYVREDNGRTKKTYDGFKEQDNSKLLKNITTWFGKQDNTPNLKETGIKLDQPTPLLNFEQPQYSTEPEKEPWSQPPSGYKWYDRSTFKLGSYGSTSSQLNSNHKNHGSHNGNNKANSTEDNTTENNHSQEDTNTSQSSQDTTTSNSMISSNNIQFHLPDNVSVNQPFNIQVELTNMAKNTTIDHLKLGVYQDGGRQLASFSQDGQNYDTVGYSQEQSVTTDDQGNATLTFTAKTSESISGANIRLKQGSKTLATGSIQ</sequence>
<protein>
    <submittedName>
        <fullName evidence="3">DNA-binding protein</fullName>
    </submittedName>
</protein>
<evidence type="ECO:0000256" key="2">
    <source>
        <dbReference type="SAM" id="SignalP"/>
    </source>
</evidence>
<dbReference type="InterPro" id="IPR039975">
    <property type="entry name" value="IFT52"/>
</dbReference>
<reference evidence="3" key="1">
    <citation type="submission" date="2016-02" db="EMBL/GenBank/DDBJ databases">
        <title>Genomic sequence of a clinical Staphylococcus hominis isolate.</title>
        <authorList>
            <person name="McClure J.M."/>
            <person name="Zhang K."/>
        </authorList>
    </citation>
    <scope>NUCLEOTIDE SEQUENCE</scope>
    <source>
        <strain evidence="3">C34847</strain>
    </source>
</reference>
<proteinExistence type="predicted"/>
<keyword evidence="3" id="KW-0238">DNA-binding</keyword>
<evidence type="ECO:0000256" key="1">
    <source>
        <dbReference type="SAM" id="MobiDB-lite"/>
    </source>
</evidence>
<keyword evidence="2" id="KW-0732">Signal</keyword>
<evidence type="ECO:0000313" key="4">
    <source>
        <dbReference type="EMBL" id="MCM5672166.1"/>
    </source>
</evidence>
<organism evidence="3">
    <name type="scientific">Staphylococcus hominis</name>
    <dbReference type="NCBI Taxonomy" id="1290"/>
    <lineage>
        <taxon>Bacteria</taxon>
        <taxon>Bacillati</taxon>
        <taxon>Bacillota</taxon>
        <taxon>Bacilli</taxon>
        <taxon>Bacillales</taxon>
        <taxon>Staphylococcaceae</taxon>
        <taxon>Staphylococcus</taxon>
    </lineage>
</organism>
<feature type="compositionally biased region" description="Low complexity" evidence="1">
    <location>
        <begin position="418"/>
        <end position="434"/>
    </location>
</feature>
<dbReference type="PANTHER" id="PTHR12969">
    <property type="entry name" value="NGD5/OSM-6/IFT52"/>
    <property type="match status" value="1"/>
</dbReference>
<dbReference type="GO" id="GO:0003677">
    <property type="term" value="F:DNA binding"/>
    <property type="evidence" value="ECO:0007669"/>
    <property type="project" value="UniProtKB-KW"/>
</dbReference>
<feature type="chain" id="PRO_5044600632" evidence="2">
    <location>
        <begin position="27"/>
        <end position="545"/>
    </location>
</feature>
<dbReference type="EMBL" id="CP014567">
    <property type="protein sequence ID" value="AVI06393.1"/>
    <property type="molecule type" value="Genomic_DNA"/>
</dbReference>
<keyword evidence="5" id="KW-1185">Reference proteome</keyword>
<accession>A0A3S7GZL4</accession>
<evidence type="ECO:0000313" key="5">
    <source>
        <dbReference type="Proteomes" id="UP000665944"/>
    </source>
</evidence>
<gene>
    <name evidence="3" type="ORF">AZE34_06370</name>
    <name evidence="4" type="ORF">J7T32_005205</name>
</gene>
<dbReference type="Proteomes" id="UP000665944">
    <property type="component" value="Unassembled WGS sequence"/>
</dbReference>
<dbReference type="SUPFAM" id="SSF52317">
    <property type="entry name" value="Class I glutamine amidotransferase-like"/>
    <property type="match status" value="1"/>
</dbReference>
<reference evidence="4 5" key="2">
    <citation type="submission" date="2022-06" db="EMBL/GenBank/DDBJ databases">
        <title>Staphylococcus hominis ShoR14 genome sequence.</title>
        <authorList>
            <person name="Yeo C.C."/>
            <person name="Chew C.H."/>
            <person name="Che Hamzah A.M."/>
            <person name="Al-Trad E.I."/>
        </authorList>
    </citation>
    <scope>NUCLEOTIDE SEQUENCE [LARGE SCALE GENOMIC DNA]</scope>
    <source>
        <strain evidence="4 5">ShoR14</strain>
    </source>
</reference>
<dbReference type="PANTHER" id="PTHR12969:SF7">
    <property type="entry name" value="INTRAFLAGELLAR TRANSPORT PROTEIN 52 HOMOLOG"/>
    <property type="match status" value="1"/>
</dbReference>
<name>A0A3S7GZL4_STAHO</name>
<feature type="region of interest" description="Disordered" evidence="1">
    <location>
        <begin position="379"/>
        <end position="434"/>
    </location>
</feature>
<feature type="region of interest" description="Disordered" evidence="1">
    <location>
        <begin position="322"/>
        <end position="364"/>
    </location>
</feature>
<dbReference type="EMBL" id="JAGHKT020000005">
    <property type="protein sequence ID" value="MCM5672166.1"/>
    <property type="molecule type" value="Genomic_DNA"/>
</dbReference>
<feature type="signal peptide" evidence="2">
    <location>
        <begin position="1"/>
        <end position="26"/>
    </location>
</feature>